<accession>A0A941IDZ3</accession>
<dbReference type="EC" id="5.4.4.2" evidence="3"/>
<dbReference type="Proteomes" id="UP000675284">
    <property type="component" value="Unassembled WGS sequence"/>
</dbReference>
<dbReference type="Pfam" id="PF00425">
    <property type="entry name" value="Chorismate_bind"/>
    <property type="match status" value="1"/>
</dbReference>
<evidence type="ECO:0000256" key="2">
    <source>
        <dbReference type="ARBA" id="ARBA00005297"/>
    </source>
</evidence>
<dbReference type="InterPro" id="IPR004561">
    <property type="entry name" value="IsoChor_synthase"/>
</dbReference>
<proteinExistence type="inferred from homology"/>
<evidence type="ECO:0000313" key="8">
    <source>
        <dbReference type="Proteomes" id="UP000675284"/>
    </source>
</evidence>
<dbReference type="RefSeq" id="WP_166530794.1">
    <property type="nucleotide sequence ID" value="NZ_BAAACY010000053.1"/>
</dbReference>
<protein>
    <recommendedName>
        <fullName evidence="3">isochorismate synthase</fullName>
        <ecNumber evidence="3">5.4.4.2</ecNumber>
    </recommendedName>
    <alternativeName>
        <fullName evidence="5">Isochorismate mutase</fullName>
    </alternativeName>
</protein>
<dbReference type="InterPro" id="IPR015890">
    <property type="entry name" value="Chorismate_C"/>
</dbReference>
<dbReference type="EMBL" id="JAGSOT010000062">
    <property type="protein sequence ID" value="MBR7797610.1"/>
    <property type="molecule type" value="Genomic_DNA"/>
</dbReference>
<comment type="catalytic activity">
    <reaction evidence="1">
        <text>chorismate = isochorismate</text>
        <dbReference type="Rhea" id="RHEA:18985"/>
        <dbReference type="ChEBI" id="CHEBI:29748"/>
        <dbReference type="ChEBI" id="CHEBI:29780"/>
        <dbReference type="EC" id="5.4.4.2"/>
    </reaction>
</comment>
<dbReference type="SUPFAM" id="SSF56322">
    <property type="entry name" value="ADC synthase"/>
    <property type="match status" value="1"/>
</dbReference>
<dbReference type="Gene3D" id="3.60.120.10">
    <property type="entry name" value="Anthranilate synthase"/>
    <property type="match status" value="1"/>
</dbReference>
<name>A0A941IDZ3_9BACI</name>
<evidence type="ECO:0000313" key="7">
    <source>
        <dbReference type="EMBL" id="MBR7797610.1"/>
    </source>
</evidence>
<dbReference type="GO" id="GO:0008909">
    <property type="term" value="F:isochorismate synthase activity"/>
    <property type="evidence" value="ECO:0007669"/>
    <property type="project" value="UniProtKB-EC"/>
</dbReference>
<dbReference type="NCBIfam" id="TIGR00543">
    <property type="entry name" value="isochor_syn"/>
    <property type="match status" value="1"/>
</dbReference>
<feature type="domain" description="Chorismate-utilising enzyme C-terminal" evidence="6">
    <location>
        <begin position="121"/>
        <end position="383"/>
    </location>
</feature>
<dbReference type="PANTHER" id="PTHR42839">
    <property type="entry name" value="ISOCHORISMATE SYNTHASE ENTC"/>
    <property type="match status" value="1"/>
</dbReference>
<comment type="caution">
    <text evidence="7">The sequence shown here is derived from an EMBL/GenBank/DDBJ whole genome shotgun (WGS) entry which is preliminary data.</text>
</comment>
<evidence type="ECO:0000259" key="6">
    <source>
        <dbReference type="Pfam" id="PF00425"/>
    </source>
</evidence>
<gene>
    <name evidence="7" type="primary">dhbC</name>
    <name evidence="7" type="ORF">KCX74_16390</name>
</gene>
<dbReference type="NCBIfam" id="NF005380">
    <property type="entry name" value="PRK06923.1"/>
    <property type="match status" value="1"/>
</dbReference>
<evidence type="ECO:0000256" key="4">
    <source>
        <dbReference type="ARBA" id="ARBA00023235"/>
    </source>
</evidence>
<dbReference type="InterPro" id="IPR005801">
    <property type="entry name" value="ADC_synthase"/>
</dbReference>
<keyword evidence="4" id="KW-0413">Isomerase</keyword>
<organism evidence="7 8">
    <name type="scientific">Virgibacillus salarius</name>
    <dbReference type="NCBI Taxonomy" id="447199"/>
    <lineage>
        <taxon>Bacteria</taxon>
        <taxon>Bacillati</taxon>
        <taxon>Bacillota</taxon>
        <taxon>Bacilli</taxon>
        <taxon>Bacillales</taxon>
        <taxon>Bacillaceae</taxon>
        <taxon>Virgibacillus</taxon>
    </lineage>
</organism>
<comment type="similarity">
    <text evidence="2">Belongs to the isochorismate synthase family.</text>
</comment>
<sequence>MINTTASNQSKQITLLQNYQKGDFLLASPKQMILGKGVFANVHMLNSHGIIEQMKQSLNQAKLTGHARPIVMGAIPFDFSESPKLVIPKEISTAAPLEVKKQVEWRKASSSTFEIKAVPDPEVYMEGVRKGLKAIDTDHIQKIVLSRSLHITSAERIDTHQLLKNLAYSNKTGYTFAVDVSLNEQKDTEPRTLIGASPELLVSKTGQKIVANPLAGSRPRCKDPLEDEQQAKELLESAKDLHEHAVVVDAVKKSLQEYCLELHVPTTPSIIKTEAMWHLSTEINGILKDPHVTSIELAMALHPTPAICGFPTEAARNTIQEIEPFDRGFFTGMVGWCDEAGDGEWIVTIRCAEICGRNLQLFAGAGIVTGSKPEDELAETAAKFGTMLQGLGI</sequence>
<dbReference type="PANTHER" id="PTHR42839:SF2">
    <property type="entry name" value="ISOCHORISMATE SYNTHASE ENTC"/>
    <property type="match status" value="1"/>
</dbReference>
<keyword evidence="8" id="KW-1185">Reference proteome</keyword>
<evidence type="ECO:0000256" key="5">
    <source>
        <dbReference type="ARBA" id="ARBA00041564"/>
    </source>
</evidence>
<evidence type="ECO:0000256" key="3">
    <source>
        <dbReference type="ARBA" id="ARBA00012824"/>
    </source>
</evidence>
<dbReference type="AlphaFoldDB" id="A0A941IDZ3"/>
<evidence type="ECO:0000256" key="1">
    <source>
        <dbReference type="ARBA" id="ARBA00000799"/>
    </source>
</evidence>
<dbReference type="GO" id="GO:0009697">
    <property type="term" value="P:salicylic acid biosynthetic process"/>
    <property type="evidence" value="ECO:0007669"/>
    <property type="project" value="TreeGrafter"/>
</dbReference>
<reference evidence="7" key="1">
    <citation type="submission" date="2021-04" db="EMBL/GenBank/DDBJ databases">
        <title>Isolation and polyphasic classification of algal microorganism.</title>
        <authorList>
            <person name="Wang S."/>
        </authorList>
    </citation>
    <scope>NUCLEOTIDE SEQUENCE</scope>
    <source>
        <strain evidence="7">720a</strain>
    </source>
</reference>